<evidence type="ECO:0000313" key="5">
    <source>
        <dbReference type="Proteomes" id="UP001341281"/>
    </source>
</evidence>
<evidence type="ECO:0000256" key="3">
    <source>
        <dbReference type="ARBA" id="ARBA00022946"/>
    </source>
</evidence>
<comment type="similarity">
    <text evidence="1">Belongs to the mTERF family.</text>
</comment>
<reference evidence="4 5" key="1">
    <citation type="submission" date="2024-02" db="EMBL/GenBank/DDBJ databases">
        <title>High-quality chromosome-scale genome assembly of Pensacola bahiagrass (Paspalum notatum Flugge var. saurae).</title>
        <authorList>
            <person name="Vega J.M."/>
            <person name="Podio M."/>
            <person name="Orjuela J."/>
            <person name="Siena L.A."/>
            <person name="Pessino S.C."/>
            <person name="Combes M.C."/>
            <person name="Mariac C."/>
            <person name="Albertini E."/>
            <person name="Pupilli F."/>
            <person name="Ortiz J.P.A."/>
            <person name="Leblanc O."/>
        </authorList>
    </citation>
    <scope>NUCLEOTIDE SEQUENCE [LARGE SCALE GENOMIC DNA]</scope>
    <source>
        <strain evidence="4">R1</strain>
        <tissue evidence="4">Leaf</tissue>
    </source>
</reference>
<dbReference type="EMBL" id="CP144750">
    <property type="protein sequence ID" value="WVZ79438.1"/>
    <property type="molecule type" value="Genomic_DNA"/>
</dbReference>
<name>A0AAQ3WYX8_PASNO</name>
<keyword evidence="2" id="KW-0805">Transcription regulation</keyword>
<dbReference type="InterPro" id="IPR038538">
    <property type="entry name" value="MTERF_sf"/>
</dbReference>
<keyword evidence="5" id="KW-1185">Reference proteome</keyword>
<accession>A0AAQ3WYX8</accession>
<dbReference type="AlphaFoldDB" id="A0AAQ3WYX8"/>
<organism evidence="4 5">
    <name type="scientific">Paspalum notatum var. saurae</name>
    <dbReference type="NCBI Taxonomy" id="547442"/>
    <lineage>
        <taxon>Eukaryota</taxon>
        <taxon>Viridiplantae</taxon>
        <taxon>Streptophyta</taxon>
        <taxon>Embryophyta</taxon>
        <taxon>Tracheophyta</taxon>
        <taxon>Spermatophyta</taxon>
        <taxon>Magnoliopsida</taxon>
        <taxon>Liliopsida</taxon>
        <taxon>Poales</taxon>
        <taxon>Poaceae</taxon>
        <taxon>PACMAD clade</taxon>
        <taxon>Panicoideae</taxon>
        <taxon>Andropogonodae</taxon>
        <taxon>Paspaleae</taxon>
        <taxon>Paspalinae</taxon>
        <taxon>Paspalum</taxon>
    </lineage>
</organism>
<dbReference type="PANTHER" id="PTHR13068:SF35">
    <property type="entry name" value="MITOCHONDRIAL TRANSCRIPTION TERMINATION FACTOR FAMILY PROTEIN"/>
    <property type="match status" value="1"/>
</dbReference>
<dbReference type="GO" id="GO:0003676">
    <property type="term" value="F:nucleic acid binding"/>
    <property type="evidence" value="ECO:0007669"/>
    <property type="project" value="InterPro"/>
</dbReference>
<evidence type="ECO:0000256" key="1">
    <source>
        <dbReference type="ARBA" id="ARBA00007692"/>
    </source>
</evidence>
<dbReference type="Pfam" id="PF02536">
    <property type="entry name" value="mTERF"/>
    <property type="match status" value="1"/>
</dbReference>
<gene>
    <name evidence="4" type="ORF">U9M48_027016</name>
</gene>
<keyword evidence="3" id="KW-0809">Transit peptide</keyword>
<keyword evidence="2" id="KW-0804">Transcription</keyword>
<keyword evidence="2" id="KW-0806">Transcription termination</keyword>
<evidence type="ECO:0000256" key="2">
    <source>
        <dbReference type="ARBA" id="ARBA00022472"/>
    </source>
</evidence>
<dbReference type="InterPro" id="IPR003690">
    <property type="entry name" value="MTERF"/>
</dbReference>
<dbReference type="PANTHER" id="PTHR13068">
    <property type="entry name" value="CGI-12 PROTEIN-RELATED"/>
    <property type="match status" value="1"/>
</dbReference>
<dbReference type="Gene3D" id="1.25.70.10">
    <property type="entry name" value="Transcription termination factor 3, mitochondrial"/>
    <property type="match status" value="1"/>
</dbReference>
<evidence type="ECO:0008006" key="6">
    <source>
        <dbReference type="Google" id="ProtNLM"/>
    </source>
</evidence>
<dbReference type="FunFam" id="1.25.70.10:FF:000001">
    <property type="entry name" value="Mitochondrial transcription termination factor-like"/>
    <property type="match status" value="1"/>
</dbReference>
<proteinExistence type="inferred from homology"/>
<dbReference type="Proteomes" id="UP001341281">
    <property type="component" value="Chromosome 06"/>
</dbReference>
<dbReference type="GO" id="GO:0006353">
    <property type="term" value="P:DNA-templated transcription termination"/>
    <property type="evidence" value="ECO:0007669"/>
    <property type="project" value="UniProtKB-KW"/>
</dbReference>
<protein>
    <recommendedName>
        <fullName evidence="6">Mitochondrial transcription termination factor family protein</fullName>
    </recommendedName>
</protein>
<dbReference type="SMART" id="SM00733">
    <property type="entry name" value="Mterf"/>
    <property type="match status" value="3"/>
</dbReference>
<evidence type="ECO:0000313" key="4">
    <source>
        <dbReference type="EMBL" id="WVZ79438.1"/>
    </source>
</evidence>
<sequence>MLFLQKQLLLHLHRSAPPVRLSLQRALLSTAAAAGSSSPIHFAAEEYLVATCGLTREQAAKAAKWISHWKSPSQGDAVLAFLTGPALGLSKAEIASLVATEPRVLNCRDKTLRARLDSFRSHGFSAAQIRSFIRSNPVAWCSLDIGERLGFWVSFFGSPDKFLRISRRSLYLASSDLGKVKTNIRLLHECGLSNEQIGSMCVTNPRLLTARPDSTRAIIVRADEFGVPRNLPMFKQVVSTMAALRPETVASKMEIMGEALGCSDAELTRMVQRNPVVLWCSREKVLSVFKFLIDVVGVDPKCIQASLGVVTRSMERVMVPRHYVKKVLQENGLIQKEQNFCAMVMLSEKLFCSKYIHPHKDVIPGLANAYASACKGKIDT</sequence>